<evidence type="ECO:0000313" key="3">
    <source>
        <dbReference type="Proteomes" id="UP001524501"/>
    </source>
</evidence>
<comment type="caution">
    <text evidence="2">The sequence shown here is derived from an EMBL/GenBank/DDBJ whole genome shotgun (WGS) entry which is preliminary data.</text>
</comment>
<proteinExistence type="predicted"/>
<dbReference type="EMBL" id="JANFQF010000004">
    <property type="protein sequence ID" value="MCQ4118780.1"/>
    <property type="molecule type" value="Genomic_DNA"/>
</dbReference>
<dbReference type="Proteomes" id="UP001524501">
    <property type="component" value="Unassembled WGS sequence"/>
</dbReference>
<keyword evidence="3" id="KW-1185">Reference proteome</keyword>
<evidence type="ECO:0000313" key="2">
    <source>
        <dbReference type="EMBL" id="MCQ4118780.1"/>
    </source>
</evidence>
<gene>
    <name evidence="2" type="ORF">NOF53_06275</name>
</gene>
<evidence type="ECO:0000256" key="1">
    <source>
        <dbReference type="SAM" id="Phobius"/>
    </source>
</evidence>
<keyword evidence="1" id="KW-1133">Transmembrane helix</keyword>
<organism evidence="2 3">
    <name type="scientific">Rhodococcus tibetensis</name>
    <dbReference type="NCBI Taxonomy" id="2965064"/>
    <lineage>
        <taxon>Bacteria</taxon>
        <taxon>Bacillati</taxon>
        <taxon>Actinomycetota</taxon>
        <taxon>Actinomycetes</taxon>
        <taxon>Mycobacteriales</taxon>
        <taxon>Nocardiaceae</taxon>
        <taxon>Rhodococcus</taxon>
    </lineage>
</organism>
<keyword evidence="1" id="KW-0472">Membrane</keyword>
<reference evidence="2 3" key="1">
    <citation type="submission" date="2022-07" db="EMBL/GenBank/DDBJ databases">
        <title>Degradation activity of malathion, p-nitrophenol and potential low-temperature adaptation strategy of Rhodococcus sp. FXJ9.536.</title>
        <authorList>
            <person name="Huang J."/>
            <person name="Huang Y."/>
        </authorList>
    </citation>
    <scope>NUCLEOTIDE SEQUENCE [LARGE SCALE GENOMIC DNA]</scope>
    <source>
        <strain evidence="2 3">FXJ9.536</strain>
    </source>
</reference>
<sequence>MTADPPGRASRRRRFPFRAAATFFLAAFLLWISATWYFGSLDYPLGSSNSAFVACGSPFSPTPQGDLSVTSIGGHAVPGEELHRVCAAALTGTARISLVTAVFAVCVLLLGARLLRSFRQGMS</sequence>
<protein>
    <recommendedName>
        <fullName evidence="4">Transmembrane protein</fullName>
    </recommendedName>
</protein>
<feature type="transmembrane region" description="Helical" evidence="1">
    <location>
        <begin position="20"/>
        <end position="39"/>
    </location>
</feature>
<name>A0ABT1QCD1_9NOCA</name>
<keyword evidence="1" id="KW-0812">Transmembrane</keyword>
<accession>A0ABT1QCD1</accession>
<dbReference type="RefSeq" id="WP_255966444.1">
    <property type="nucleotide sequence ID" value="NZ_JANFQF010000004.1"/>
</dbReference>
<evidence type="ECO:0008006" key="4">
    <source>
        <dbReference type="Google" id="ProtNLM"/>
    </source>
</evidence>
<feature type="transmembrane region" description="Helical" evidence="1">
    <location>
        <begin position="96"/>
        <end position="115"/>
    </location>
</feature>